<dbReference type="InterPro" id="IPR002155">
    <property type="entry name" value="Thiolase"/>
</dbReference>
<name>A0A0S4QRC4_9ACTN</name>
<accession>A0A0S4QRC4</accession>
<keyword evidence="3" id="KW-1185">Reference proteome</keyword>
<evidence type="ECO:0000259" key="1">
    <source>
        <dbReference type="Pfam" id="PF22691"/>
    </source>
</evidence>
<organism evidence="2 3">
    <name type="scientific">Parafrankia irregularis</name>
    <dbReference type="NCBI Taxonomy" id="795642"/>
    <lineage>
        <taxon>Bacteria</taxon>
        <taxon>Bacillati</taxon>
        <taxon>Actinomycetota</taxon>
        <taxon>Actinomycetes</taxon>
        <taxon>Frankiales</taxon>
        <taxon>Frankiaceae</taxon>
        <taxon>Parafrankia</taxon>
    </lineage>
</organism>
<dbReference type="GO" id="GO:0016747">
    <property type="term" value="F:acyltransferase activity, transferring groups other than amino-acyl groups"/>
    <property type="evidence" value="ECO:0007669"/>
    <property type="project" value="InterPro"/>
</dbReference>
<dbReference type="InterPro" id="IPR055140">
    <property type="entry name" value="Thiolase_C_2"/>
</dbReference>
<dbReference type="PIRSF" id="PIRSF000429">
    <property type="entry name" value="Ac-CoA_Ac_transf"/>
    <property type="match status" value="1"/>
</dbReference>
<dbReference type="PANTHER" id="PTHR42870:SF1">
    <property type="entry name" value="NON-SPECIFIC LIPID-TRANSFER PROTEIN-LIKE 2"/>
    <property type="match status" value="1"/>
</dbReference>
<dbReference type="PANTHER" id="PTHR42870">
    <property type="entry name" value="ACETYL-COA C-ACETYLTRANSFERASE"/>
    <property type="match status" value="1"/>
</dbReference>
<dbReference type="CDD" id="cd00829">
    <property type="entry name" value="SCP-x_thiolase"/>
    <property type="match status" value="1"/>
</dbReference>
<dbReference type="Proteomes" id="UP000198802">
    <property type="component" value="Unassembled WGS sequence"/>
</dbReference>
<sequence length="413" mass="43686">MTGRGFTARGKVAVVGYAQSATQRHAGRPLGAITLETARAAVADAGLTCADIDGVITSALFPTAGSHDVQDGVSSVPATWLAERLRGGGTGGGRGGGDAPRYVAGFHGIGQIPGMVGMAVNAVASGAADNVLVYRALHNPPGKYHANTMERAAGPAQWTAPQGFFGPLAMIGLPYTEYLQRYGARREAMAAVLVEARKNGARIPWSYWYKRPLTAAEYLAAPMISDPVCRYDCDIPVDGVAAFVLTSAERAADLPHRPVYVAGYASGLPATRRLPLHWPLDDIMDVGAETARRLWESSGVGPGEVDLPQLYDGFSPFVYFWLEALGFCPRGEAHRFVQDGRIDSDRPDALPVLSGGGALGNGRMHGIPQMLECYLQLSGRAGDRQRVGAAVGLACHSSPHYGGAVVYTAEPRR</sequence>
<dbReference type="Gene3D" id="3.40.47.10">
    <property type="match status" value="1"/>
</dbReference>
<evidence type="ECO:0000313" key="3">
    <source>
        <dbReference type="Proteomes" id="UP000198802"/>
    </source>
</evidence>
<dbReference type="SUPFAM" id="SSF53901">
    <property type="entry name" value="Thiolase-like"/>
    <property type="match status" value="2"/>
</dbReference>
<dbReference type="Pfam" id="PF22691">
    <property type="entry name" value="Thiolase_C_1"/>
    <property type="match status" value="1"/>
</dbReference>
<dbReference type="RefSeq" id="WP_091278000.1">
    <property type="nucleotide sequence ID" value="NZ_FAOZ01000010.1"/>
</dbReference>
<gene>
    <name evidence="2" type="ORF">Ga0074812_11033</name>
</gene>
<dbReference type="EMBL" id="FAOZ01000010">
    <property type="protein sequence ID" value="CUU57018.1"/>
    <property type="molecule type" value="Genomic_DNA"/>
</dbReference>
<feature type="domain" description="Thiolase C-terminal" evidence="1">
    <location>
        <begin position="289"/>
        <end position="394"/>
    </location>
</feature>
<proteinExistence type="predicted"/>
<keyword evidence="2" id="KW-0808">Transferase</keyword>
<evidence type="ECO:0000313" key="2">
    <source>
        <dbReference type="EMBL" id="CUU57018.1"/>
    </source>
</evidence>
<protein>
    <submittedName>
        <fullName evidence="2">Acetyl-CoA acetyltransferase</fullName>
    </submittedName>
</protein>
<dbReference type="InterPro" id="IPR016039">
    <property type="entry name" value="Thiolase-like"/>
</dbReference>
<reference evidence="3" key="1">
    <citation type="submission" date="2015-11" db="EMBL/GenBank/DDBJ databases">
        <authorList>
            <person name="Varghese N."/>
        </authorList>
    </citation>
    <scope>NUCLEOTIDE SEQUENCE [LARGE SCALE GENOMIC DNA]</scope>
    <source>
        <strain evidence="3">DSM 45899</strain>
    </source>
</reference>
<dbReference type="AlphaFoldDB" id="A0A0S4QRC4"/>